<dbReference type="Proteomes" id="UP001044222">
    <property type="component" value="Chromosome 16"/>
</dbReference>
<evidence type="ECO:0000313" key="10">
    <source>
        <dbReference type="Proteomes" id="UP001044222"/>
    </source>
</evidence>
<dbReference type="SUPFAM" id="SSF48726">
    <property type="entry name" value="Immunoglobulin"/>
    <property type="match status" value="2"/>
</dbReference>
<dbReference type="InterPro" id="IPR015631">
    <property type="entry name" value="CD2/SLAM_rcpt"/>
</dbReference>
<feature type="domain" description="Ig-like" evidence="8">
    <location>
        <begin position="119"/>
        <end position="192"/>
    </location>
</feature>
<keyword evidence="2 7" id="KW-0732">Signal</keyword>
<sequence length="399" mass="43269">MAGKHYIITAFSFLIAKFTFGEVTSINYGLPNGSITLKANVSGIIEEILWKWNGHKVFELDQISRDEYGQFIGRIDFDSTTGDLTISGLTESDSGIYRAEAHVQGKLQYSQHSVEIIDPVTDPIVTCQKSGSMLTLICASDLSPLTVYSWEGPKEPMLSSGSELHLESAENGDSVYTCVVKNPASESREAFALHRCFSAQGSIVINLAIAFGVLSVVLGVLIGILVYCKKRDRGLNVLSCIATASQRLVTIHKEKEDTTNETPAENDPFIVEDKAELDHEKNNLEEGNLREQEDTSNSVRTLVSLPGHGGVSIEQGGVSNEQGVLNNEDNDPQEEPASGTGNEEDPSHTRQESPNIAGAQVEEIVEDPVAKCQEENLPNPLSEPPGTFDDAEPLPGPQV</sequence>
<organism evidence="9 10">
    <name type="scientific">Anguilla anguilla</name>
    <name type="common">European freshwater eel</name>
    <name type="synonym">Muraena anguilla</name>
    <dbReference type="NCBI Taxonomy" id="7936"/>
    <lineage>
        <taxon>Eukaryota</taxon>
        <taxon>Metazoa</taxon>
        <taxon>Chordata</taxon>
        <taxon>Craniata</taxon>
        <taxon>Vertebrata</taxon>
        <taxon>Euteleostomi</taxon>
        <taxon>Actinopterygii</taxon>
        <taxon>Neopterygii</taxon>
        <taxon>Teleostei</taxon>
        <taxon>Anguilliformes</taxon>
        <taxon>Anguillidae</taxon>
        <taxon>Anguilla</taxon>
    </lineage>
</organism>
<evidence type="ECO:0000259" key="8">
    <source>
        <dbReference type="PROSITE" id="PS50835"/>
    </source>
</evidence>
<evidence type="ECO:0000313" key="9">
    <source>
        <dbReference type="EMBL" id="KAG5833440.1"/>
    </source>
</evidence>
<evidence type="ECO:0000256" key="4">
    <source>
        <dbReference type="ARBA" id="ARBA00023180"/>
    </source>
</evidence>
<proteinExistence type="predicted"/>
<dbReference type="CDD" id="cd00096">
    <property type="entry name" value="Ig"/>
    <property type="match status" value="1"/>
</dbReference>
<keyword evidence="4" id="KW-0325">Glycoprotein</keyword>
<evidence type="ECO:0000256" key="3">
    <source>
        <dbReference type="ARBA" id="ARBA00023136"/>
    </source>
</evidence>
<dbReference type="Gene3D" id="2.60.40.10">
    <property type="entry name" value="Immunoglobulins"/>
    <property type="match status" value="2"/>
</dbReference>
<dbReference type="AlphaFoldDB" id="A0A9D3LQR3"/>
<protein>
    <recommendedName>
        <fullName evidence="8">Ig-like domain-containing protein</fullName>
    </recommendedName>
</protein>
<feature type="region of interest" description="Disordered" evidence="5">
    <location>
        <begin position="281"/>
        <end position="399"/>
    </location>
</feature>
<dbReference type="SMART" id="SM00409">
    <property type="entry name" value="IG"/>
    <property type="match status" value="2"/>
</dbReference>
<feature type="transmembrane region" description="Helical" evidence="6">
    <location>
        <begin position="203"/>
        <end position="228"/>
    </location>
</feature>
<dbReference type="InterPro" id="IPR036179">
    <property type="entry name" value="Ig-like_dom_sf"/>
</dbReference>
<dbReference type="PROSITE" id="PS50835">
    <property type="entry name" value="IG_LIKE"/>
    <property type="match status" value="1"/>
</dbReference>
<dbReference type="GO" id="GO:0016020">
    <property type="term" value="C:membrane"/>
    <property type="evidence" value="ECO:0007669"/>
    <property type="project" value="UniProtKB-SubCell"/>
</dbReference>
<dbReference type="PANTHER" id="PTHR12080">
    <property type="entry name" value="SIGNALING LYMPHOCYTIC ACTIVATION MOLECULE"/>
    <property type="match status" value="1"/>
</dbReference>
<feature type="signal peptide" evidence="7">
    <location>
        <begin position="1"/>
        <end position="21"/>
    </location>
</feature>
<feature type="compositionally biased region" description="Basic and acidic residues" evidence="5">
    <location>
        <begin position="281"/>
        <end position="293"/>
    </location>
</feature>
<dbReference type="PANTHER" id="PTHR12080:SF134">
    <property type="entry name" value="CD48 ANTIGEN"/>
    <property type="match status" value="1"/>
</dbReference>
<evidence type="ECO:0000256" key="7">
    <source>
        <dbReference type="SAM" id="SignalP"/>
    </source>
</evidence>
<evidence type="ECO:0000256" key="2">
    <source>
        <dbReference type="ARBA" id="ARBA00022729"/>
    </source>
</evidence>
<name>A0A9D3LQR3_ANGAN</name>
<keyword evidence="3 6" id="KW-0472">Membrane</keyword>
<evidence type="ECO:0000256" key="1">
    <source>
        <dbReference type="ARBA" id="ARBA00004370"/>
    </source>
</evidence>
<dbReference type="InterPro" id="IPR007110">
    <property type="entry name" value="Ig-like_dom"/>
</dbReference>
<keyword evidence="10" id="KW-1185">Reference proteome</keyword>
<evidence type="ECO:0000256" key="5">
    <source>
        <dbReference type="SAM" id="MobiDB-lite"/>
    </source>
</evidence>
<gene>
    <name evidence="9" type="ORF">ANANG_G00275970</name>
</gene>
<reference evidence="9" key="1">
    <citation type="submission" date="2021-01" db="EMBL/GenBank/DDBJ databases">
        <title>A chromosome-scale assembly of European eel, Anguilla anguilla.</title>
        <authorList>
            <person name="Henkel C."/>
            <person name="Jong-Raadsen S.A."/>
            <person name="Dufour S."/>
            <person name="Weltzien F.-A."/>
            <person name="Palstra A.P."/>
            <person name="Pelster B."/>
            <person name="Spaink H.P."/>
            <person name="Van Den Thillart G.E."/>
            <person name="Jansen H."/>
            <person name="Zahm M."/>
            <person name="Klopp C."/>
            <person name="Cedric C."/>
            <person name="Louis A."/>
            <person name="Berthelot C."/>
            <person name="Parey E."/>
            <person name="Roest Crollius H."/>
            <person name="Montfort J."/>
            <person name="Robinson-Rechavi M."/>
            <person name="Bucao C."/>
            <person name="Bouchez O."/>
            <person name="Gislard M."/>
            <person name="Lluch J."/>
            <person name="Milhes M."/>
            <person name="Lampietro C."/>
            <person name="Lopez Roques C."/>
            <person name="Donnadieu C."/>
            <person name="Braasch I."/>
            <person name="Desvignes T."/>
            <person name="Postlethwait J."/>
            <person name="Bobe J."/>
            <person name="Guiguen Y."/>
            <person name="Dirks R."/>
        </authorList>
    </citation>
    <scope>NUCLEOTIDE SEQUENCE</scope>
    <source>
        <strain evidence="9">Tag_6206</strain>
        <tissue evidence="9">Liver</tissue>
    </source>
</reference>
<keyword evidence="6" id="KW-0812">Transmembrane</keyword>
<comment type="caution">
    <text evidence="9">The sequence shown here is derived from an EMBL/GenBank/DDBJ whole genome shotgun (WGS) entry which is preliminary data.</text>
</comment>
<feature type="chain" id="PRO_5039096231" description="Ig-like domain-containing protein" evidence="7">
    <location>
        <begin position="22"/>
        <end position="399"/>
    </location>
</feature>
<comment type="subcellular location">
    <subcellularLocation>
        <location evidence="1">Membrane</location>
    </subcellularLocation>
</comment>
<dbReference type="InterPro" id="IPR013783">
    <property type="entry name" value="Ig-like_fold"/>
</dbReference>
<dbReference type="EMBL" id="JAFIRN010000016">
    <property type="protein sequence ID" value="KAG5833440.1"/>
    <property type="molecule type" value="Genomic_DNA"/>
</dbReference>
<keyword evidence="6" id="KW-1133">Transmembrane helix</keyword>
<dbReference type="InterPro" id="IPR003599">
    <property type="entry name" value="Ig_sub"/>
</dbReference>
<evidence type="ECO:0000256" key="6">
    <source>
        <dbReference type="SAM" id="Phobius"/>
    </source>
</evidence>
<feature type="compositionally biased region" description="Polar residues" evidence="5">
    <location>
        <begin position="317"/>
        <end position="327"/>
    </location>
</feature>
<accession>A0A9D3LQR3</accession>